<feature type="region of interest" description="Disordered" evidence="1">
    <location>
        <begin position="1"/>
        <end position="36"/>
    </location>
</feature>
<organism evidence="2 3">
    <name type="scientific">Candidatus Contendobacter odensis Run_B_J11</name>
    <dbReference type="NCBI Taxonomy" id="1400861"/>
    <lineage>
        <taxon>Bacteria</taxon>
        <taxon>Pseudomonadati</taxon>
        <taxon>Pseudomonadota</taxon>
        <taxon>Gammaproteobacteria</taxon>
        <taxon>Candidatus Competibacteraceae</taxon>
        <taxon>Candidatus Contendibacter</taxon>
    </lineage>
</organism>
<sequence length="145" mass="15302">MLHPLAGNANPGNYGASAARDRRRPQKTRYRAFPPANPAGQRTLSKIIAGVSIAGLSLLVIPASAGIQKVTEKLDTRIRGYDGFKGLAKVLYSNPVPVVEVARASSCPCCVHSMYSPPPPRGAKQAVVRQHSLPPLRGRVGVGGV</sequence>
<name>A0A7U7GCE3_9GAMM</name>
<comment type="caution">
    <text evidence="2">The sequence shown here is derived from an EMBL/GenBank/DDBJ whole genome shotgun (WGS) entry which is preliminary data.</text>
</comment>
<proteinExistence type="predicted"/>
<accession>A0A7U7GCE3</accession>
<dbReference type="EMBL" id="CBTK010000181">
    <property type="protein sequence ID" value="CDH45577.1"/>
    <property type="molecule type" value="Genomic_DNA"/>
</dbReference>
<protein>
    <submittedName>
        <fullName evidence="2">Uncharacterized protein</fullName>
    </submittedName>
</protein>
<reference evidence="2 3" key="1">
    <citation type="journal article" date="2014" name="ISME J.">
        <title>Candidatus Competibacter-lineage genomes retrieved from metagenomes reveal functional metabolic diversity.</title>
        <authorList>
            <person name="McIlroy S.J."/>
            <person name="Albertsen M."/>
            <person name="Andresen E.K."/>
            <person name="Saunders A.M."/>
            <person name="Kristiansen R."/>
            <person name="Stokholm-Bjerregaard M."/>
            <person name="Nielsen K.L."/>
            <person name="Nielsen P.H."/>
        </authorList>
    </citation>
    <scope>NUCLEOTIDE SEQUENCE [LARGE SCALE GENOMIC DNA]</scope>
    <source>
        <strain evidence="2 3">Run_B_J11</strain>
    </source>
</reference>
<evidence type="ECO:0000313" key="3">
    <source>
        <dbReference type="Proteomes" id="UP000019184"/>
    </source>
</evidence>
<gene>
    <name evidence="2" type="ORF">BN874_2610005</name>
</gene>
<feature type="compositionally biased region" description="Basic residues" evidence="1">
    <location>
        <begin position="21"/>
        <end position="30"/>
    </location>
</feature>
<dbReference type="AlphaFoldDB" id="A0A7U7GCE3"/>
<evidence type="ECO:0000256" key="1">
    <source>
        <dbReference type="SAM" id="MobiDB-lite"/>
    </source>
</evidence>
<dbReference type="Proteomes" id="UP000019184">
    <property type="component" value="Unassembled WGS sequence"/>
</dbReference>
<keyword evidence="3" id="KW-1185">Reference proteome</keyword>
<evidence type="ECO:0000313" key="2">
    <source>
        <dbReference type="EMBL" id="CDH45577.1"/>
    </source>
</evidence>